<reference evidence="3" key="1">
    <citation type="journal article" date="2020" name="mSystems">
        <title>Genome- and Community-Level Interaction Insights into Carbon Utilization and Element Cycling Functions of Hydrothermarchaeota in Hydrothermal Sediment.</title>
        <authorList>
            <person name="Zhou Z."/>
            <person name="Liu Y."/>
            <person name="Xu W."/>
            <person name="Pan J."/>
            <person name="Luo Z.H."/>
            <person name="Li M."/>
        </authorList>
    </citation>
    <scope>NUCLEOTIDE SEQUENCE [LARGE SCALE GENOMIC DNA]</scope>
    <source>
        <strain evidence="3">SpSt-613</strain>
        <strain evidence="2">SpSt-669</strain>
    </source>
</reference>
<evidence type="ECO:0008006" key="4">
    <source>
        <dbReference type="Google" id="ProtNLM"/>
    </source>
</evidence>
<sequence>MSPKPIIAILLVVLFVSSVLPAAAQEQEFEWNRQIPFIGAQPTLVLLVQFSDVKLSISRTQAEQIVKIVDNFVRDASYGRTWLEYTIHPKVITLPKPMSYYGGPSSGAQRGDDNQRILEFHLTTIQLAKKDGVDISQYKHVITIHAGKDEAAGGSANDIWSHCNCVVPKILYFLIEQYGFDAVESDLKKQGYDWVVELFMHRTRSGEGRLLSGIETVAEYDIPSTMAHEFTHSMWIPDHYVYAKDGYSAGSEVSVWTNMDSGSFMDPPVDIDGWSKYLLGWIEAVTVERDGEFTIQTLDKPDEPHALIIPINEKEYYFIHARRPVKNDAALPGPGVLVMRVNKFKNKNVEGEPFMVQLFDANPDTPRECEQYASGFRDPRGFMTLCVKFDASFYSADGYSGTWVSKFAGGRTFGTYQIDLGNSEYVTEEGFRISVLSFDERTGVARIRVSLGGQPREEGGETTVVTVTRTVTGTATETLYTTTTIVGTETRTVVVTVTTTQLPRSTGEEYISIAIILAALLFTTAIIAVGRRRPRTAPPPPPPAW</sequence>
<dbReference type="PANTHER" id="PTHR41775">
    <property type="entry name" value="SECRETED PROTEIN-RELATED"/>
    <property type="match status" value="1"/>
</dbReference>
<feature type="transmembrane region" description="Helical" evidence="1">
    <location>
        <begin position="510"/>
        <end position="529"/>
    </location>
</feature>
<protein>
    <recommendedName>
        <fullName evidence="4">M6 family metalloprotease domain-containing protein</fullName>
    </recommendedName>
</protein>
<dbReference type="EMBL" id="DTAD01000041">
    <property type="protein sequence ID" value="HGN90329.1"/>
    <property type="molecule type" value="Genomic_DNA"/>
</dbReference>
<keyword evidence="1" id="KW-0472">Membrane</keyword>
<dbReference type="AlphaFoldDB" id="A0A7C4I209"/>
<accession>A0A7C4I209</accession>
<evidence type="ECO:0000313" key="2">
    <source>
        <dbReference type="EMBL" id="HGL40458.1"/>
    </source>
</evidence>
<organism evidence="3">
    <name type="scientific">Caldiarchaeum subterraneum</name>
    <dbReference type="NCBI Taxonomy" id="311458"/>
    <lineage>
        <taxon>Archaea</taxon>
        <taxon>Nitrososphaerota</taxon>
        <taxon>Candidatus Caldarchaeales</taxon>
        <taxon>Candidatus Caldarchaeaceae</taxon>
        <taxon>Candidatus Caldarchaeum</taxon>
    </lineage>
</organism>
<keyword evidence="1" id="KW-0812">Transmembrane</keyword>
<dbReference type="EMBL" id="DTCM01000025">
    <property type="protein sequence ID" value="HGL40458.1"/>
    <property type="molecule type" value="Genomic_DNA"/>
</dbReference>
<keyword evidence="1" id="KW-1133">Transmembrane helix</keyword>
<comment type="caution">
    <text evidence="3">The sequence shown here is derived from an EMBL/GenBank/DDBJ whole genome shotgun (WGS) entry which is preliminary data.</text>
</comment>
<proteinExistence type="predicted"/>
<dbReference type="PANTHER" id="PTHR41775:SF1">
    <property type="entry name" value="PEPTIDASE M6-LIKE DOMAIN-CONTAINING PROTEIN"/>
    <property type="match status" value="1"/>
</dbReference>
<evidence type="ECO:0000313" key="3">
    <source>
        <dbReference type="EMBL" id="HGN90329.1"/>
    </source>
</evidence>
<gene>
    <name evidence="3" type="ORF">ENT82_04275</name>
    <name evidence="2" type="ORF">ENU43_02155</name>
</gene>
<evidence type="ECO:0000256" key="1">
    <source>
        <dbReference type="SAM" id="Phobius"/>
    </source>
</evidence>
<name>A0A7C4I209_CALS0</name>